<evidence type="ECO:0000313" key="2">
    <source>
        <dbReference type="EMBL" id="QYM79305.1"/>
    </source>
</evidence>
<evidence type="ECO:0000256" key="1">
    <source>
        <dbReference type="SAM" id="SignalP"/>
    </source>
</evidence>
<proteinExistence type="predicted"/>
<keyword evidence="1" id="KW-0732">Signal</keyword>
<dbReference type="RefSeq" id="WP_220162989.1">
    <property type="nucleotide sequence ID" value="NZ_CP080507.1"/>
</dbReference>
<evidence type="ECO:0000313" key="3">
    <source>
        <dbReference type="Proteomes" id="UP000825051"/>
    </source>
</evidence>
<dbReference type="Proteomes" id="UP000825051">
    <property type="component" value="Chromosome"/>
</dbReference>
<name>A0A8F9TUI4_9BACT</name>
<dbReference type="PROSITE" id="PS51257">
    <property type="entry name" value="PROKAR_LIPOPROTEIN"/>
    <property type="match status" value="1"/>
</dbReference>
<protein>
    <submittedName>
        <fullName evidence="2">Uncharacterized protein</fullName>
    </submittedName>
</protein>
<dbReference type="EMBL" id="CP080507">
    <property type="protein sequence ID" value="QYM79305.1"/>
    <property type="molecule type" value="Genomic_DNA"/>
</dbReference>
<feature type="signal peptide" evidence="1">
    <location>
        <begin position="1"/>
        <end position="29"/>
    </location>
</feature>
<organism evidence="2 3">
    <name type="scientific">Horticoccus luteus</name>
    <dbReference type="NCBI Taxonomy" id="2862869"/>
    <lineage>
        <taxon>Bacteria</taxon>
        <taxon>Pseudomonadati</taxon>
        <taxon>Verrucomicrobiota</taxon>
        <taxon>Opitutia</taxon>
        <taxon>Opitutales</taxon>
        <taxon>Opitutaceae</taxon>
        <taxon>Horticoccus</taxon>
    </lineage>
</organism>
<sequence length="191" mass="20694">MNPTRRSCWLRFSLALPLAVLATSWSGCAHQTLESRVATKAELFAQLSPREQAMIKRGQIAIGFTSDMVLLALAKPDRIVAGPGPQQETWLYQTYYQADGSDLIPGQKLVTHWAEDTGGLGGTAGKNGPIARMPGTPPSAAAGWSGRTHDEAVTTTIEYDPHTTQVRDQAHSRVQVIFLRGVVADIRISQS</sequence>
<reference evidence="2" key="1">
    <citation type="submission" date="2021-08" db="EMBL/GenBank/DDBJ databases">
        <title>Genome of a novel bacterium of the phylum Verrucomicrobia, Oleiharenicola sp. KSB-15.</title>
        <authorList>
            <person name="Chung J.-H."/>
            <person name="Ahn J.-H."/>
            <person name="Yoon Y."/>
            <person name="Kim D.-Y."/>
            <person name="An S.-H."/>
            <person name="Park I."/>
            <person name="Yeon J."/>
        </authorList>
    </citation>
    <scope>NUCLEOTIDE SEQUENCE</scope>
    <source>
        <strain evidence="2">KSB-15</strain>
    </source>
</reference>
<dbReference type="KEGG" id="ole:K0B96_01415"/>
<keyword evidence="3" id="KW-1185">Reference proteome</keyword>
<gene>
    <name evidence="2" type="ORF">K0B96_01415</name>
</gene>
<feature type="chain" id="PRO_5034270906" evidence="1">
    <location>
        <begin position="30"/>
        <end position="191"/>
    </location>
</feature>
<dbReference type="AlphaFoldDB" id="A0A8F9TUI4"/>
<accession>A0A8F9TUI4</accession>